<protein>
    <submittedName>
        <fullName evidence="1">Uncharacterized protein</fullName>
    </submittedName>
</protein>
<name>A0A4Y2ELP8_ARAVE</name>
<keyword evidence="2" id="KW-1185">Reference proteome</keyword>
<gene>
    <name evidence="1" type="ORF">AVEN_177980_1</name>
</gene>
<comment type="caution">
    <text evidence="1">The sequence shown here is derived from an EMBL/GenBank/DDBJ whole genome shotgun (WGS) entry which is preliminary data.</text>
</comment>
<accession>A0A4Y2ELP8</accession>
<sequence length="110" mass="12690">MLKSLPSGVTTSTWMKSLRKTKWIPLLDMDTVMMGAELPLTDDDTYLLREGRDVAGDAEETPFVEVQLVQPIPDIKENRVHENEEKRRIDICGNFLTFLRRRSITQSFCC</sequence>
<organism evidence="1 2">
    <name type="scientific">Araneus ventricosus</name>
    <name type="common">Orbweaver spider</name>
    <name type="synonym">Epeira ventricosa</name>
    <dbReference type="NCBI Taxonomy" id="182803"/>
    <lineage>
        <taxon>Eukaryota</taxon>
        <taxon>Metazoa</taxon>
        <taxon>Ecdysozoa</taxon>
        <taxon>Arthropoda</taxon>
        <taxon>Chelicerata</taxon>
        <taxon>Arachnida</taxon>
        <taxon>Araneae</taxon>
        <taxon>Araneomorphae</taxon>
        <taxon>Entelegynae</taxon>
        <taxon>Araneoidea</taxon>
        <taxon>Araneidae</taxon>
        <taxon>Araneus</taxon>
    </lineage>
</organism>
<evidence type="ECO:0000313" key="2">
    <source>
        <dbReference type="Proteomes" id="UP000499080"/>
    </source>
</evidence>
<dbReference type="AlphaFoldDB" id="A0A4Y2ELP8"/>
<reference evidence="1 2" key="1">
    <citation type="journal article" date="2019" name="Sci. Rep.">
        <title>Orb-weaving spider Araneus ventricosus genome elucidates the spidroin gene catalogue.</title>
        <authorList>
            <person name="Kono N."/>
            <person name="Nakamura H."/>
            <person name="Ohtoshi R."/>
            <person name="Moran D.A.P."/>
            <person name="Shinohara A."/>
            <person name="Yoshida Y."/>
            <person name="Fujiwara M."/>
            <person name="Mori M."/>
            <person name="Tomita M."/>
            <person name="Arakawa K."/>
        </authorList>
    </citation>
    <scope>NUCLEOTIDE SEQUENCE [LARGE SCALE GENOMIC DNA]</scope>
</reference>
<dbReference type="EMBL" id="BGPR01000619">
    <property type="protein sequence ID" value="GBM28764.1"/>
    <property type="molecule type" value="Genomic_DNA"/>
</dbReference>
<dbReference type="Proteomes" id="UP000499080">
    <property type="component" value="Unassembled WGS sequence"/>
</dbReference>
<proteinExistence type="predicted"/>
<evidence type="ECO:0000313" key="1">
    <source>
        <dbReference type="EMBL" id="GBM28764.1"/>
    </source>
</evidence>